<dbReference type="Proteomes" id="UP000001350">
    <property type="component" value="Chromosome"/>
</dbReference>
<feature type="transmembrane region" description="Helical" evidence="1">
    <location>
        <begin position="36"/>
        <end position="52"/>
    </location>
</feature>
<reference evidence="2 3" key="1">
    <citation type="journal article" date="2009" name="Proc. Natl. Acad. Sci. U.S.A.">
        <title>Biogeography of the Sulfolobus islandicus pan-genome.</title>
        <authorList>
            <person name="Reno M.L."/>
            <person name="Held N.L."/>
            <person name="Fields C.J."/>
            <person name="Burke P.V."/>
            <person name="Whitaker R.J."/>
        </authorList>
    </citation>
    <scope>NUCLEOTIDE SEQUENCE [LARGE SCALE GENOMIC DNA]</scope>
    <source>
        <strain evidence="3">M.14.25 / Kamchatka #1</strain>
    </source>
</reference>
<accession>C3MV56</accession>
<protein>
    <submittedName>
        <fullName evidence="2">Uncharacterized protein</fullName>
    </submittedName>
</protein>
<feature type="transmembrane region" description="Helical" evidence="1">
    <location>
        <begin position="81"/>
        <end position="99"/>
    </location>
</feature>
<proteinExistence type="predicted"/>
<keyword evidence="1" id="KW-0472">Membrane</keyword>
<dbReference type="RefSeq" id="WP_012710694.1">
    <property type="nucleotide sequence ID" value="NC_012588.1"/>
</dbReference>
<evidence type="ECO:0000313" key="3">
    <source>
        <dbReference type="Proteomes" id="UP000001350"/>
    </source>
</evidence>
<dbReference type="KEGG" id="sia:M1425_0586"/>
<dbReference type="EMBL" id="CP001400">
    <property type="protein sequence ID" value="ACP37419.1"/>
    <property type="molecule type" value="Genomic_DNA"/>
</dbReference>
<feature type="transmembrane region" description="Helical" evidence="1">
    <location>
        <begin position="12"/>
        <end position="30"/>
    </location>
</feature>
<keyword evidence="1" id="KW-0812">Transmembrane</keyword>
<organism evidence="2 3">
    <name type="scientific">Saccharolobus islandicus (strain M.14.25 / Kamchatka #1)</name>
    <name type="common">Sulfolobus islandicus</name>
    <dbReference type="NCBI Taxonomy" id="427317"/>
    <lineage>
        <taxon>Archaea</taxon>
        <taxon>Thermoproteota</taxon>
        <taxon>Thermoprotei</taxon>
        <taxon>Sulfolobales</taxon>
        <taxon>Sulfolobaceae</taxon>
        <taxon>Saccharolobus</taxon>
    </lineage>
</organism>
<evidence type="ECO:0000313" key="2">
    <source>
        <dbReference type="EMBL" id="ACP37419.1"/>
    </source>
</evidence>
<feature type="transmembrane region" description="Helical" evidence="1">
    <location>
        <begin position="57"/>
        <end position="75"/>
    </location>
</feature>
<name>C3MV56_SACI4</name>
<evidence type="ECO:0000256" key="1">
    <source>
        <dbReference type="SAM" id="Phobius"/>
    </source>
</evidence>
<sequence>MYIILFFFKFLFYDISLISTTTALFIPILYTPTNLFWFNIIFTSLFLLILTLAREKFIIIAVLYYIGVYTLSILLQPLTEILLFFAELGLTAVYIFISVKKSSGIAKVLWGISSLTFPLTLLSNYFSVLIIPSIIGAYLNIKRRN</sequence>
<gene>
    <name evidence="2" type="ordered locus">M1425_0586</name>
</gene>
<dbReference type="AlphaFoldDB" id="C3MV56"/>
<dbReference type="GeneID" id="84055215"/>
<keyword evidence="1" id="KW-1133">Transmembrane helix</keyword>
<dbReference type="HOGENOM" id="CLU_1782571_0_0_2"/>
<feature type="transmembrane region" description="Helical" evidence="1">
    <location>
        <begin position="119"/>
        <end position="141"/>
    </location>
</feature>